<dbReference type="PANTHER" id="PTHR13448:SF0">
    <property type="entry name" value="TRANSMEMBRANE PROTEIN 214"/>
    <property type="match status" value="1"/>
</dbReference>
<sequence>MDGKLVSYQKRNRKPSKTPSSDKSSDLQSRRINGYDASADVFRSIEQHSEERRRRALEAQMAYDAAAGEVATTGSKRHSDDDYDSDAEVPLGNVENGAVDVKKVKPKKTKKPKVTVSEAASKLNAADLSAFLADITVSYESQQDIQLMRFADYYGRAFSSVNSAQFPWLKIFKESPVGRFVDIPVSHIAEDVYKTSVDWISQRSSEALGSFVLWSLDSILSDFASHQGTTKGSKKVVQHASSKSQVAIFVVLALALRRKPDVVISLLPKIKESPKYHGQEKLPVIVWVIAQASQGDLVVGLYLWTSLLLPLLSGKSGCNPQSRDLILQLVERILSSPKARPILLNGAVRKGERIVPPLALEALVRITFPLPSARVKATERFQAVYPTLKEVALAGVPGSKAMKQLAQQIWSFTFKAAGEGNLDLSREASGIAIWCLTQNPDCYKHWDMLYLDNLDASVIVLKKLSDEWKEHSVKHPTLDPLRETLKSFRQKNAKELAKEDNGSAPCLTEGCRQVLQGDFGAIVTGQWMHEEHGSCFCCTCCRCCPHVPRPAFQGLQEIFRDVELLLNIASFCCGEVWCLIMSGNRSAQQHDP</sequence>
<dbReference type="KEGG" id="qsa:O6P43_020587"/>
<feature type="region of interest" description="Disordered" evidence="11">
    <location>
        <begin position="67"/>
        <end position="91"/>
    </location>
</feature>
<evidence type="ECO:0000256" key="5">
    <source>
        <dbReference type="ARBA" id="ARBA00022703"/>
    </source>
</evidence>
<comment type="subunit">
    <text evidence="3">Constitutively interacts with CASP4; required for the localization of procaspase 4 to the ER.</text>
</comment>
<keyword evidence="7" id="KW-1133">Transmembrane helix</keyword>
<dbReference type="GO" id="GO:0005794">
    <property type="term" value="C:Golgi apparatus"/>
    <property type="evidence" value="ECO:0007669"/>
    <property type="project" value="TreeGrafter"/>
</dbReference>
<keyword evidence="5" id="KW-0053">Apoptosis</keyword>
<evidence type="ECO:0000256" key="3">
    <source>
        <dbReference type="ARBA" id="ARBA00011720"/>
    </source>
</evidence>
<dbReference type="Pfam" id="PF10151">
    <property type="entry name" value="TMEM214"/>
    <property type="match status" value="1"/>
</dbReference>
<comment type="subcellular location">
    <subcellularLocation>
        <location evidence="1">Endoplasmic reticulum membrane</location>
        <topology evidence="1">Multi-pass membrane protein</topology>
    </subcellularLocation>
</comment>
<comment type="similarity">
    <text evidence="2">Belongs to the TMEM214 family.</text>
</comment>
<evidence type="ECO:0000256" key="1">
    <source>
        <dbReference type="ARBA" id="ARBA00004477"/>
    </source>
</evidence>
<keyword evidence="13" id="KW-1185">Reference proteome</keyword>
<evidence type="ECO:0000256" key="8">
    <source>
        <dbReference type="ARBA" id="ARBA00023136"/>
    </source>
</evidence>
<accession>A0AAD7LKZ8</accession>
<dbReference type="Proteomes" id="UP001163823">
    <property type="component" value="Chromosome 8"/>
</dbReference>
<evidence type="ECO:0000256" key="11">
    <source>
        <dbReference type="SAM" id="MobiDB-lite"/>
    </source>
</evidence>
<dbReference type="InterPro" id="IPR019308">
    <property type="entry name" value="TMEM214"/>
</dbReference>
<dbReference type="AlphaFoldDB" id="A0AAD7LKZ8"/>
<evidence type="ECO:0000256" key="4">
    <source>
        <dbReference type="ARBA" id="ARBA00022692"/>
    </source>
</evidence>
<protein>
    <submittedName>
        <fullName evidence="12">Transmembrane protein</fullName>
    </submittedName>
</protein>
<keyword evidence="9" id="KW-0325">Glycoprotein</keyword>
<evidence type="ECO:0000256" key="7">
    <source>
        <dbReference type="ARBA" id="ARBA00022989"/>
    </source>
</evidence>
<evidence type="ECO:0000256" key="9">
    <source>
        <dbReference type="ARBA" id="ARBA00023180"/>
    </source>
</evidence>
<keyword evidence="6" id="KW-0256">Endoplasmic reticulum</keyword>
<keyword evidence="4 12" id="KW-0812">Transmembrane</keyword>
<evidence type="ECO:0000313" key="12">
    <source>
        <dbReference type="EMBL" id="KAJ7960095.1"/>
    </source>
</evidence>
<dbReference type="PANTHER" id="PTHR13448">
    <property type="entry name" value="TRANSMEMBRANE PROTEIN 214"/>
    <property type="match status" value="1"/>
</dbReference>
<evidence type="ECO:0000256" key="10">
    <source>
        <dbReference type="ARBA" id="ARBA00024938"/>
    </source>
</evidence>
<evidence type="ECO:0000313" key="13">
    <source>
        <dbReference type="Proteomes" id="UP001163823"/>
    </source>
</evidence>
<name>A0AAD7LKZ8_QUISA</name>
<evidence type="ECO:0000256" key="2">
    <source>
        <dbReference type="ARBA" id="ARBA00007984"/>
    </source>
</evidence>
<comment type="caution">
    <text evidence="12">The sequence shown here is derived from an EMBL/GenBank/DDBJ whole genome shotgun (WGS) entry which is preliminary data.</text>
</comment>
<evidence type="ECO:0000256" key="6">
    <source>
        <dbReference type="ARBA" id="ARBA00022824"/>
    </source>
</evidence>
<organism evidence="12 13">
    <name type="scientific">Quillaja saponaria</name>
    <name type="common">Soap bark tree</name>
    <dbReference type="NCBI Taxonomy" id="32244"/>
    <lineage>
        <taxon>Eukaryota</taxon>
        <taxon>Viridiplantae</taxon>
        <taxon>Streptophyta</taxon>
        <taxon>Embryophyta</taxon>
        <taxon>Tracheophyta</taxon>
        <taxon>Spermatophyta</taxon>
        <taxon>Magnoliopsida</taxon>
        <taxon>eudicotyledons</taxon>
        <taxon>Gunneridae</taxon>
        <taxon>Pentapetalae</taxon>
        <taxon>rosids</taxon>
        <taxon>fabids</taxon>
        <taxon>Fabales</taxon>
        <taxon>Quillajaceae</taxon>
        <taxon>Quillaja</taxon>
    </lineage>
</organism>
<comment type="function">
    <text evidence="10">Critical mediator, in cooperation with CASP4, of endoplasmic reticulum-stress induced apoptosis. Required or the activation of CASP4 following endoplasmic reticulum stress.</text>
</comment>
<reference evidence="12" key="1">
    <citation type="journal article" date="2023" name="Science">
        <title>Elucidation of the pathway for biosynthesis of saponin adjuvants from the soapbark tree.</title>
        <authorList>
            <person name="Reed J."/>
            <person name="Orme A."/>
            <person name="El-Demerdash A."/>
            <person name="Owen C."/>
            <person name="Martin L.B.B."/>
            <person name="Misra R.C."/>
            <person name="Kikuchi S."/>
            <person name="Rejzek M."/>
            <person name="Martin A.C."/>
            <person name="Harkess A."/>
            <person name="Leebens-Mack J."/>
            <person name="Louveau T."/>
            <person name="Stephenson M.J."/>
            <person name="Osbourn A."/>
        </authorList>
    </citation>
    <scope>NUCLEOTIDE SEQUENCE</scope>
    <source>
        <strain evidence="12">S10</strain>
    </source>
</reference>
<dbReference type="EMBL" id="JARAOO010000008">
    <property type="protein sequence ID" value="KAJ7960095.1"/>
    <property type="molecule type" value="Genomic_DNA"/>
</dbReference>
<dbReference type="GO" id="GO:0005789">
    <property type="term" value="C:endoplasmic reticulum membrane"/>
    <property type="evidence" value="ECO:0007669"/>
    <property type="project" value="UniProtKB-SubCell"/>
</dbReference>
<gene>
    <name evidence="12" type="ORF">O6P43_020587</name>
</gene>
<feature type="compositionally biased region" description="Basic and acidic residues" evidence="11">
    <location>
        <begin position="43"/>
        <end position="53"/>
    </location>
</feature>
<feature type="region of interest" description="Disordered" evidence="11">
    <location>
        <begin position="1"/>
        <end position="53"/>
    </location>
</feature>
<proteinExistence type="inferred from homology"/>
<keyword evidence="8" id="KW-0472">Membrane</keyword>